<dbReference type="InterPro" id="IPR036409">
    <property type="entry name" value="Aldolase_II/adducin_N_sf"/>
</dbReference>
<dbReference type="Pfam" id="PF00596">
    <property type="entry name" value="Aldolase_II"/>
    <property type="match status" value="1"/>
</dbReference>
<keyword evidence="2" id="KW-0456">Lyase</keyword>
<evidence type="ECO:0000256" key="1">
    <source>
        <dbReference type="ARBA" id="ARBA00022723"/>
    </source>
</evidence>
<evidence type="ECO:0000256" key="2">
    <source>
        <dbReference type="ARBA" id="ARBA00023239"/>
    </source>
</evidence>
<proteinExistence type="predicted"/>
<dbReference type="Gene3D" id="3.40.225.10">
    <property type="entry name" value="Class II aldolase/adducin N-terminal domain"/>
    <property type="match status" value="1"/>
</dbReference>
<evidence type="ECO:0000259" key="3">
    <source>
        <dbReference type="SMART" id="SM01007"/>
    </source>
</evidence>
<dbReference type="SUPFAM" id="SSF53639">
    <property type="entry name" value="AraD/HMP-PK domain-like"/>
    <property type="match status" value="1"/>
</dbReference>
<keyword evidence="1" id="KW-0479">Metal-binding</keyword>
<feature type="domain" description="Class II aldolase/adducin N-terminal" evidence="3">
    <location>
        <begin position="21"/>
        <end position="198"/>
    </location>
</feature>
<dbReference type="EMBL" id="SOAU01000001">
    <property type="protein sequence ID" value="TDT18251.1"/>
    <property type="molecule type" value="Genomic_DNA"/>
</dbReference>
<keyword evidence="5" id="KW-1185">Reference proteome</keyword>
<organism evidence="4 5">
    <name type="scientific">Ilumatobacter fluminis</name>
    <dbReference type="NCBI Taxonomy" id="467091"/>
    <lineage>
        <taxon>Bacteria</taxon>
        <taxon>Bacillati</taxon>
        <taxon>Actinomycetota</taxon>
        <taxon>Acidimicrobiia</taxon>
        <taxon>Acidimicrobiales</taxon>
        <taxon>Ilumatobacteraceae</taxon>
        <taxon>Ilumatobacter</taxon>
    </lineage>
</organism>
<protein>
    <submittedName>
        <fullName evidence="4">L-fuculose-phosphate aldolase</fullName>
    </submittedName>
</protein>
<dbReference type="GO" id="GO:0005829">
    <property type="term" value="C:cytosol"/>
    <property type="evidence" value="ECO:0007669"/>
    <property type="project" value="TreeGrafter"/>
</dbReference>
<gene>
    <name evidence="4" type="ORF">BDK89_3869</name>
</gene>
<dbReference type="Proteomes" id="UP000294558">
    <property type="component" value="Unassembled WGS sequence"/>
</dbReference>
<dbReference type="PANTHER" id="PTHR22789">
    <property type="entry name" value="FUCULOSE PHOSPHATE ALDOLASE"/>
    <property type="match status" value="1"/>
</dbReference>
<dbReference type="InterPro" id="IPR001303">
    <property type="entry name" value="Aldolase_II/adducin_N"/>
</dbReference>
<evidence type="ECO:0000313" key="4">
    <source>
        <dbReference type="EMBL" id="TDT18251.1"/>
    </source>
</evidence>
<name>A0A4R7I3T0_9ACTN</name>
<accession>A0A4R7I3T0</accession>
<dbReference type="AlphaFoldDB" id="A0A4R7I3T0"/>
<evidence type="ECO:0000313" key="5">
    <source>
        <dbReference type="Proteomes" id="UP000294558"/>
    </source>
</evidence>
<dbReference type="GO" id="GO:0016832">
    <property type="term" value="F:aldehyde-lyase activity"/>
    <property type="evidence" value="ECO:0007669"/>
    <property type="project" value="TreeGrafter"/>
</dbReference>
<dbReference type="GO" id="GO:0019323">
    <property type="term" value="P:pentose catabolic process"/>
    <property type="evidence" value="ECO:0007669"/>
    <property type="project" value="TreeGrafter"/>
</dbReference>
<sequence>MPVIADPALGIRRRTTLGPSGDVAALARALHRAGYDDEGLGHISVRQPDGTLLVNPLEVGWDELLPADVMRIALDGTIVDGRWTVTPAIRLHLDVYAARDDVGVVIHNHPRWATVWADVGRIPPIFDQTGAVAGDDVALLAEYDGSVVEAANSNAAVDALGAHSTILLANHGVLVAAPAIQEAHLRAVTLEWRARQAWRVLTLDPAATPLADHVVELVRSEVAAGRRAPLWEMAIARELRAEPRLAGDAQT</sequence>
<reference evidence="4 5" key="1">
    <citation type="submission" date="2019-03" db="EMBL/GenBank/DDBJ databases">
        <title>Sequencing the genomes of 1000 actinobacteria strains.</title>
        <authorList>
            <person name="Klenk H.-P."/>
        </authorList>
    </citation>
    <scope>NUCLEOTIDE SEQUENCE [LARGE SCALE GENOMIC DNA]</scope>
    <source>
        <strain evidence="4 5">DSM 18936</strain>
    </source>
</reference>
<comment type="caution">
    <text evidence="4">The sequence shown here is derived from an EMBL/GenBank/DDBJ whole genome shotgun (WGS) entry which is preliminary data.</text>
</comment>
<dbReference type="PANTHER" id="PTHR22789:SF0">
    <property type="entry name" value="3-OXO-TETRONATE 4-PHOSPHATE DECARBOXYLASE-RELATED"/>
    <property type="match status" value="1"/>
</dbReference>
<dbReference type="InterPro" id="IPR050197">
    <property type="entry name" value="Aldolase_class_II_sugar_metab"/>
</dbReference>
<dbReference type="GO" id="GO:0046872">
    <property type="term" value="F:metal ion binding"/>
    <property type="evidence" value="ECO:0007669"/>
    <property type="project" value="UniProtKB-KW"/>
</dbReference>
<dbReference type="SMART" id="SM01007">
    <property type="entry name" value="Aldolase_II"/>
    <property type="match status" value="1"/>
</dbReference>